<evidence type="ECO:0000313" key="9">
    <source>
        <dbReference type="Proteomes" id="UP000199662"/>
    </source>
</evidence>
<dbReference type="AlphaFoldDB" id="A0A1H6TQ48"/>
<dbReference type="PANTHER" id="PTHR30188">
    <property type="entry name" value="ABC TRANSPORTER PERMEASE PROTEIN-RELATED"/>
    <property type="match status" value="1"/>
</dbReference>
<dbReference type="Proteomes" id="UP000199662">
    <property type="component" value="Unassembled WGS sequence"/>
</dbReference>
<comment type="similarity">
    <text evidence="2 7">Belongs to the MlaE permease family.</text>
</comment>
<dbReference type="InterPro" id="IPR030802">
    <property type="entry name" value="Permease_MalE"/>
</dbReference>
<proteinExistence type="inferred from homology"/>
<sequence>MLMHYLEKVGSRVINVMEGFGAVIILIGQIFYQLKHVPRGKHVLRQMASLGVDTLPIVALTMLFTGMVITLQTANEFIRYGAQSTIGGIVAIGVARELGPVLTGVVAAGRVGAAITAEISTMKVTEQIDALKVMATNPIGYLVVPRVIACMLMLPLLVICGDVIGTFGGWIISTYYANISSAMYIQSITTFTVVHDITGGLIKSVFFGAAIAVIGCYYGLNAPNGAEGVGKATTQSVVGAIIVIFISNCFMSLILYR</sequence>
<keyword evidence="4 7" id="KW-0812">Transmembrane</keyword>
<evidence type="ECO:0000256" key="6">
    <source>
        <dbReference type="ARBA" id="ARBA00023136"/>
    </source>
</evidence>
<gene>
    <name evidence="8" type="ORF">SAMN05660742_101149</name>
</gene>
<protein>
    <submittedName>
        <fullName evidence="8">Phospholipid/cholesterol/gamma-HCH transport system permease protein</fullName>
    </submittedName>
</protein>
<feature type="transmembrane region" description="Helical" evidence="7">
    <location>
        <begin position="201"/>
        <end position="220"/>
    </location>
</feature>
<dbReference type="InterPro" id="IPR003453">
    <property type="entry name" value="ABC_MlaE_roteobac"/>
</dbReference>
<feature type="transmembrane region" description="Helical" evidence="7">
    <location>
        <begin position="232"/>
        <end position="256"/>
    </location>
</feature>
<feature type="transmembrane region" description="Helical" evidence="7">
    <location>
        <begin position="147"/>
        <end position="169"/>
    </location>
</feature>
<dbReference type="NCBIfam" id="TIGR00056">
    <property type="entry name" value="MlaE family lipid ABC transporter permease subunit"/>
    <property type="match status" value="1"/>
</dbReference>
<keyword evidence="9" id="KW-1185">Reference proteome</keyword>
<evidence type="ECO:0000256" key="3">
    <source>
        <dbReference type="ARBA" id="ARBA00022448"/>
    </source>
</evidence>
<organism evidence="8 9">
    <name type="scientific">Propionispira arboris</name>
    <dbReference type="NCBI Taxonomy" id="84035"/>
    <lineage>
        <taxon>Bacteria</taxon>
        <taxon>Bacillati</taxon>
        <taxon>Bacillota</taxon>
        <taxon>Negativicutes</taxon>
        <taxon>Selenomonadales</taxon>
        <taxon>Selenomonadaceae</taxon>
        <taxon>Propionispira</taxon>
    </lineage>
</organism>
<accession>A0A1H6TQ48</accession>
<dbReference type="STRING" id="84035.SAMN05660742_101149"/>
<feature type="transmembrane region" description="Helical" evidence="7">
    <location>
        <begin position="54"/>
        <end position="71"/>
    </location>
</feature>
<feature type="transmembrane region" description="Helical" evidence="7">
    <location>
        <begin position="12"/>
        <end position="34"/>
    </location>
</feature>
<dbReference type="PANTHER" id="PTHR30188:SF4">
    <property type="entry name" value="PROTEIN TRIGALACTOSYLDIACYLGLYCEROL 1, CHLOROPLASTIC"/>
    <property type="match status" value="1"/>
</dbReference>
<dbReference type="Pfam" id="PF02405">
    <property type="entry name" value="MlaE"/>
    <property type="match status" value="1"/>
</dbReference>
<evidence type="ECO:0000256" key="4">
    <source>
        <dbReference type="ARBA" id="ARBA00022692"/>
    </source>
</evidence>
<dbReference type="GO" id="GO:0005548">
    <property type="term" value="F:phospholipid transporter activity"/>
    <property type="evidence" value="ECO:0007669"/>
    <property type="project" value="TreeGrafter"/>
</dbReference>
<dbReference type="EMBL" id="FNZK01000001">
    <property type="protein sequence ID" value="SEI82209.1"/>
    <property type="molecule type" value="Genomic_DNA"/>
</dbReference>
<comment type="subcellular location">
    <subcellularLocation>
        <location evidence="1">Membrane</location>
        <topology evidence="1">Multi-pass membrane protein</topology>
    </subcellularLocation>
</comment>
<keyword evidence="6 7" id="KW-0472">Membrane</keyword>
<reference evidence="9" key="1">
    <citation type="submission" date="2016-10" db="EMBL/GenBank/DDBJ databases">
        <authorList>
            <person name="Varghese N."/>
            <person name="Submissions S."/>
        </authorList>
    </citation>
    <scope>NUCLEOTIDE SEQUENCE [LARGE SCALE GENOMIC DNA]</scope>
    <source>
        <strain evidence="9">DSM 2179</strain>
    </source>
</reference>
<evidence type="ECO:0000256" key="5">
    <source>
        <dbReference type="ARBA" id="ARBA00022989"/>
    </source>
</evidence>
<evidence type="ECO:0000256" key="2">
    <source>
        <dbReference type="ARBA" id="ARBA00007556"/>
    </source>
</evidence>
<evidence type="ECO:0000256" key="1">
    <source>
        <dbReference type="ARBA" id="ARBA00004141"/>
    </source>
</evidence>
<evidence type="ECO:0000256" key="7">
    <source>
        <dbReference type="RuleBase" id="RU362044"/>
    </source>
</evidence>
<keyword evidence="3" id="KW-0813">Transport</keyword>
<dbReference type="GO" id="GO:0043190">
    <property type="term" value="C:ATP-binding cassette (ABC) transporter complex"/>
    <property type="evidence" value="ECO:0007669"/>
    <property type="project" value="InterPro"/>
</dbReference>
<dbReference type="RefSeq" id="WP_091828379.1">
    <property type="nucleotide sequence ID" value="NZ_FNZK01000001.1"/>
</dbReference>
<name>A0A1H6TQ48_9FIRM</name>
<keyword evidence="5 7" id="KW-1133">Transmembrane helix</keyword>
<evidence type="ECO:0000313" key="8">
    <source>
        <dbReference type="EMBL" id="SEI82209.1"/>
    </source>
</evidence>